<reference evidence="7" key="1">
    <citation type="submission" date="2025-08" db="UniProtKB">
        <authorList>
            <consortium name="RefSeq"/>
        </authorList>
    </citation>
    <scope>IDENTIFICATION</scope>
</reference>
<dbReference type="SUPFAM" id="SSF53623">
    <property type="entry name" value="MurD-like peptide ligases, catalytic domain"/>
    <property type="match status" value="1"/>
</dbReference>
<dbReference type="AlphaFoldDB" id="A0A3Q0JC00"/>
<proteinExistence type="inferred from homology"/>
<dbReference type="PaxDb" id="121845-A0A3Q0JC00"/>
<dbReference type="Gene3D" id="3.40.1190.10">
    <property type="entry name" value="Mur-like, catalytic domain"/>
    <property type="match status" value="1"/>
</dbReference>
<evidence type="ECO:0000313" key="7">
    <source>
        <dbReference type="RefSeq" id="XP_026685971.1"/>
    </source>
</evidence>
<dbReference type="UniPathway" id="UPA00850"/>
<dbReference type="PANTHER" id="PTHR11136">
    <property type="entry name" value="FOLYLPOLYGLUTAMATE SYNTHASE-RELATED"/>
    <property type="match status" value="1"/>
</dbReference>
<name>A0A3Q0JC00_DIACI</name>
<dbReference type="GO" id="GO:0005829">
    <property type="term" value="C:cytosol"/>
    <property type="evidence" value="ECO:0007669"/>
    <property type="project" value="TreeGrafter"/>
</dbReference>
<accession>A0A3Q0JC00</accession>
<feature type="region of interest" description="Disordered" evidence="5">
    <location>
        <begin position="233"/>
        <end position="261"/>
    </location>
</feature>
<dbReference type="GO" id="GO:0004326">
    <property type="term" value="F:tetrahydrofolylpolyglutamate synthase activity"/>
    <property type="evidence" value="ECO:0007669"/>
    <property type="project" value="InterPro"/>
</dbReference>
<dbReference type="NCBIfam" id="TIGR01499">
    <property type="entry name" value="folC"/>
    <property type="match status" value="1"/>
</dbReference>
<dbReference type="InterPro" id="IPR036565">
    <property type="entry name" value="Mur-like_cat_sf"/>
</dbReference>
<keyword evidence="3" id="KW-0547">Nucleotide-binding</keyword>
<dbReference type="GO" id="GO:0005739">
    <property type="term" value="C:mitochondrion"/>
    <property type="evidence" value="ECO:0007669"/>
    <property type="project" value="TreeGrafter"/>
</dbReference>
<keyword evidence="4" id="KW-0067">ATP-binding</keyword>
<evidence type="ECO:0000256" key="2">
    <source>
        <dbReference type="ARBA" id="ARBA00022598"/>
    </source>
</evidence>
<gene>
    <name evidence="7" type="primary">LOC108253565</name>
</gene>
<evidence type="ECO:0000256" key="1">
    <source>
        <dbReference type="ARBA" id="ARBA00008276"/>
    </source>
</evidence>
<dbReference type="GeneID" id="108253565"/>
<evidence type="ECO:0000256" key="5">
    <source>
        <dbReference type="SAM" id="MobiDB-lite"/>
    </source>
</evidence>
<dbReference type="Proteomes" id="UP000079169">
    <property type="component" value="Unplaced"/>
</dbReference>
<dbReference type="GO" id="GO:0005524">
    <property type="term" value="F:ATP binding"/>
    <property type="evidence" value="ECO:0007669"/>
    <property type="project" value="UniProtKB-KW"/>
</dbReference>
<dbReference type="InterPro" id="IPR018109">
    <property type="entry name" value="Folylpolyglutamate_synth_CS"/>
</dbReference>
<organism evidence="6 7">
    <name type="scientific">Diaphorina citri</name>
    <name type="common">Asian citrus psyllid</name>
    <dbReference type="NCBI Taxonomy" id="121845"/>
    <lineage>
        <taxon>Eukaryota</taxon>
        <taxon>Metazoa</taxon>
        <taxon>Ecdysozoa</taxon>
        <taxon>Arthropoda</taxon>
        <taxon>Hexapoda</taxon>
        <taxon>Insecta</taxon>
        <taxon>Pterygota</taxon>
        <taxon>Neoptera</taxon>
        <taxon>Paraneoptera</taxon>
        <taxon>Hemiptera</taxon>
        <taxon>Sternorrhyncha</taxon>
        <taxon>Psylloidea</taxon>
        <taxon>Psyllidae</taxon>
        <taxon>Diaphorininae</taxon>
        <taxon>Diaphorina</taxon>
    </lineage>
</organism>
<sequence>MHFVFRTTQYVQRAACAILRSHGFSTGFFSSPHLIEVRERIKLNGEPISYDKFTKYFWTVYNALHAKRKHAEDMPAYFKFLTVMSFYVFVKEKPDAVIMEVGIGGRYDNTNIIPNTAVVGITSLGYDHTAVLGNTIEEITMQKAGIMKPNCIAVTSANQRGPCKQILLETSRALNCVLLEAPSILNYRWRGQPLDEDWKSTVQSINISLAIQLAYLWMFRMNNRFGVKLDSRTAAPNGGHEPGRPNVGQGGGGFQSRSGDNSIRSNANPLSSVDCHNVNDQSNSFHKIATVASALSQRSKVVEFSSVLDTYNFKYGLDPSKEYHILVTGSLHLVGAFLNVLSNYDSVSSKV</sequence>
<dbReference type="PANTHER" id="PTHR11136:SF5">
    <property type="entry name" value="FOLYLPOLYGLUTAMATE SYNTHASE, MITOCHONDRIAL"/>
    <property type="match status" value="1"/>
</dbReference>
<keyword evidence="6" id="KW-1185">Reference proteome</keyword>
<dbReference type="STRING" id="121845.A0A3Q0JC00"/>
<evidence type="ECO:0000313" key="6">
    <source>
        <dbReference type="Proteomes" id="UP000079169"/>
    </source>
</evidence>
<dbReference type="PROSITE" id="PS01012">
    <property type="entry name" value="FOLYLPOLYGLU_SYNT_2"/>
    <property type="match status" value="1"/>
</dbReference>
<evidence type="ECO:0000256" key="4">
    <source>
        <dbReference type="ARBA" id="ARBA00022840"/>
    </source>
</evidence>
<protein>
    <submittedName>
        <fullName evidence="7">Folylpolyglutamate synthase, mitochondrial-like</fullName>
    </submittedName>
</protein>
<comment type="similarity">
    <text evidence="1">Belongs to the folylpolyglutamate synthase family.</text>
</comment>
<evidence type="ECO:0000256" key="3">
    <source>
        <dbReference type="ARBA" id="ARBA00022741"/>
    </source>
</evidence>
<dbReference type="RefSeq" id="XP_026685971.1">
    <property type="nucleotide sequence ID" value="XM_026830170.1"/>
</dbReference>
<dbReference type="InterPro" id="IPR001645">
    <property type="entry name" value="Folylpolyglutamate_synth"/>
</dbReference>
<keyword evidence="2" id="KW-0436">Ligase</keyword>
<dbReference type="KEGG" id="dci:108253565"/>